<evidence type="ECO:0000313" key="2">
    <source>
        <dbReference type="Proteomes" id="UP000535276"/>
    </source>
</evidence>
<name>A0A7Z0E4Q1_RHILE</name>
<evidence type="ECO:0000313" key="1">
    <source>
        <dbReference type="EMBL" id="NYJ15063.1"/>
    </source>
</evidence>
<organism evidence="1 2">
    <name type="scientific">Rhizobium leguminosarum</name>
    <dbReference type="NCBI Taxonomy" id="384"/>
    <lineage>
        <taxon>Bacteria</taxon>
        <taxon>Pseudomonadati</taxon>
        <taxon>Pseudomonadota</taxon>
        <taxon>Alphaproteobacteria</taxon>
        <taxon>Hyphomicrobiales</taxon>
        <taxon>Rhizobiaceae</taxon>
        <taxon>Rhizobium/Agrobacterium group</taxon>
        <taxon>Rhizobium</taxon>
    </lineage>
</organism>
<accession>A0A7Z0E4Q1</accession>
<evidence type="ECO:0008006" key="3">
    <source>
        <dbReference type="Google" id="ProtNLM"/>
    </source>
</evidence>
<dbReference type="RefSeq" id="WP_179613477.1">
    <property type="nucleotide sequence ID" value="NZ_JACBZV010000015.1"/>
</dbReference>
<gene>
    <name evidence="1" type="ORF">GGI64_006168</name>
</gene>
<dbReference type="AlphaFoldDB" id="A0A7Z0E4Q1"/>
<proteinExistence type="predicted"/>
<sequence length="151" mass="16996">MTNSTIDLSASPIRIPVHFHGVVYNADHFPGGARTKGLGGGANCQQYVYELLRHFGFIVPDFRSSELWEDTEYTVVSETMRRFDLVLVNSRPLAWGAHLGLCLGSDLILHLSRRIGLPAIEPLAEMIRRDEYSYFIGAKTACRRCLREGQI</sequence>
<comment type="caution">
    <text evidence="1">The sequence shown here is derived from an EMBL/GenBank/DDBJ whole genome shotgun (WGS) entry which is preliminary data.</text>
</comment>
<protein>
    <recommendedName>
        <fullName evidence="3">NlpC/P60 domain-containing protein</fullName>
    </recommendedName>
</protein>
<dbReference type="Proteomes" id="UP000535276">
    <property type="component" value="Unassembled WGS sequence"/>
</dbReference>
<dbReference type="EMBL" id="JACBZV010000015">
    <property type="protein sequence ID" value="NYJ15063.1"/>
    <property type="molecule type" value="Genomic_DNA"/>
</dbReference>
<dbReference type="Gene3D" id="3.90.1720.10">
    <property type="entry name" value="endopeptidase domain like (from Nostoc punctiforme)"/>
    <property type="match status" value="1"/>
</dbReference>
<reference evidence="1 2" key="1">
    <citation type="submission" date="2020-07" db="EMBL/GenBank/DDBJ databases">
        <title>Genomic Encyclopedia of Type Strains, Phase IV (KMG-V): Genome sequencing to study the core and pangenomes of soil and plant-associated prokaryotes.</title>
        <authorList>
            <person name="Whitman W."/>
        </authorList>
    </citation>
    <scope>NUCLEOTIDE SEQUENCE [LARGE SCALE GENOMIC DNA]</scope>
    <source>
        <strain evidence="1 2">SEMIA 4052</strain>
    </source>
</reference>